<dbReference type="PANTHER" id="PTHR35385:SF2">
    <property type="entry name" value="PROTEIN B, PUTATIVE-RELATED"/>
    <property type="match status" value="1"/>
</dbReference>
<evidence type="ECO:0000313" key="2">
    <source>
        <dbReference type="Proteomes" id="UP000789901"/>
    </source>
</evidence>
<name>A0ABN7WMV3_GIGMA</name>
<dbReference type="Proteomes" id="UP000789901">
    <property type="component" value="Unassembled WGS sequence"/>
</dbReference>
<proteinExistence type="predicted"/>
<comment type="caution">
    <text evidence="1">The sequence shown here is derived from an EMBL/GenBank/DDBJ whole genome shotgun (WGS) entry which is preliminary data.</text>
</comment>
<organism evidence="1 2">
    <name type="scientific">Gigaspora margarita</name>
    <dbReference type="NCBI Taxonomy" id="4874"/>
    <lineage>
        <taxon>Eukaryota</taxon>
        <taxon>Fungi</taxon>
        <taxon>Fungi incertae sedis</taxon>
        <taxon>Mucoromycota</taxon>
        <taxon>Glomeromycotina</taxon>
        <taxon>Glomeromycetes</taxon>
        <taxon>Diversisporales</taxon>
        <taxon>Gigasporaceae</taxon>
        <taxon>Gigaspora</taxon>
    </lineage>
</organism>
<feature type="non-terminal residue" evidence="1">
    <location>
        <position position="1"/>
    </location>
</feature>
<protein>
    <submittedName>
        <fullName evidence="1">46308_t:CDS:1</fullName>
    </submittedName>
</protein>
<sequence>DPLLLNMNISNESSIRLPEYVASILPPNHDYYVNEIHQLPDYITAEGFLVNRFEVDLFVNIGSIEGAQQWLVDFEEVSKTMMPQTRCYQIQEKKVIFRQLRHCIHSDIVRQKQGNPSLKIPNSLRIRNTDCNATIHLRLKQWRLQTNYLLEINIKFIHNHVIDSAKALTSALYTYENSLYLLSNNEQELMQLLADRAINPDHGYVSNLFKQFRNNYPGEKNSTSMAFILCVVTNLMIRVHEKIPQSGKICYVDASASFELLNTSITLFYTSCIAGALLLGLIVTSNELETTLENRMNMLRSLLSQYAFFGHGPSTGPIAFLTDDSKHECNALGRCWPQSKKLLCIFHVLQTFWRWLHDTKHNIDKIHKIPIMNLMKDILYAAMEIEMMDTPYKHQGVVATKYQIGSLNFFPSLIPNNRIMADHLFYASLHTYMNNNQSNTNQATTEIGTNTIQADTKKVQITTAVNIDQVTTNMSMDQVTTGVSMDQIATDT</sequence>
<dbReference type="EMBL" id="CAJVQB010052952">
    <property type="protein sequence ID" value="CAG8836151.1"/>
    <property type="molecule type" value="Genomic_DNA"/>
</dbReference>
<keyword evidence="2" id="KW-1185">Reference proteome</keyword>
<gene>
    <name evidence="1" type="ORF">GMARGA_LOCUS32891</name>
</gene>
<dbReference type="PANTHER" id="PTHR35385">
    <property type="entry name" value="PROTEIN B, PUTATIVE-RELATED-RELATED"/>
    <property type="match status" value="1"/>
</dbReference>
<accession>A0ABN7WMV3</accession>
<reference evidence="1 2" key="1">
    <citation type="submission" date="2021-06" db="EMBL/GenBank/DDBJ databases">
        <authorList>
            <person name="Kallberg Y."/>
            <person name="Tangrot J."/>
            <person name="Rosling A."/>
        </authorList>
    </citation>
    <scope>NUCLEOTIDE SEQUENCE [LARGE SCALE GENOMIC DNA]</scope>
    <source>
        <strain evidence="1 2">120-4 pot B 10/14</strain>
    </source>
</reference>
<evidence type="ECO:0000313" key="1">
    <source>
        <dbReference type="EMBL" id="CAG8836151.1"/>
    </source>
</evidence>
<feature type="non-terminal residue" evidence="1">
    <location>
        <position position="492"/>
    </location>
</feature>